<dbReference type="PROSITE" id="PS50089">
    <property type="entry name" value="ZF_RING_2"/>
    <property type="match status" value="1"/>
</dbReference>
<organism evidence="7 8">
    <name type="scientific">Plutella xylostella</name>
    <name type="common">Diamondback moth</name>
    <name type="synonym">Plutella maculipennis</name>
    <dbReference type="NCBI Taxonomy" id="51655"/>
    <lineage>
        <taxon>Eukaryota</taxon>
        <taxon>Metazoa</taxon>
        <taxon>Ecdysozoa</taxon>
        <taxon>Arthropoda</taxon>
        <taxon>Hexapoda</taxon>
        <taxon>Insecta</taxon>
        <taxon>Pterygota</taxon>
        <taxon>Neoptera</taxon>
        <taxon>Endopterygota</taxon>
        <taxon>Lepidoptera</taxon>
        <taxon>Glossata</taxon>
        <taxon>Ditrysia</taxon>
        <taxon>Yponomeutoidea</taxon>
        <taxon>Plutellidae</taxon>
        <taxon>Plutella</taxon>
    </lineage>
</organism>
<dbReference type="CDD" id="cd16449">
    <property type="entry name" value="RING-HC"/>
    <property type="match status" value="1"/>
</dbReference>
<evidence type="ECO:0000313" key="8">
    <source>
        <dbReference type="Proteomes" id="UP000823941"/>
    </source>
</evidence>
<evidence type="ECO:0000256" key="1">
    <source>
        <dbReference type="ARBA" id="ARBA00022723"/>
    </source>
</evidence>
<evidence type="ECO:0000259" key="6">
    <source>
        <dbReference type="PROSITE" id="PS50089"/>
    </source>
</evidence>
<dbReference type="PANTHER" id="PTHR23041">
    <property type="entry name" value="RING FINGER DOMAIN-CONTAINING"/>
    <property type="match status" value="1"/>
</dbReference>
<feature type="region of interest" description="Disordered" evidence="5">
    <location>
        <begin position="559"/>
        <end position="591"/>
    </location>
</feature>
<accession>A0ABQ7QFM1</accession>
<evidence type="ECO:0000256" key="2">
    <source>
        <dbReference type="ARBA" id="ARBA00022771"/>
    </source>
</evidence>
<proteinExistence type="predicted"/>
<dbReference type="InterPro" id="IPR047134">
    <property type="entry name" value="RNF4"/>
</dbReference>
<dbReference type="PANTHER" id="PTHR23041:SF78">
    <property type="entry name" value="E3 UBIQUITIN-PROTEIN LIGASE RNF4"/>
    <property type="match status" value="1"/>
</dbReference>
<evidence type="ECO:0000313" key="7">
    <source>
        <dbReference type="EMBL" id="KAG7303982.1"/>
    </source>
</evidence>
<sequence length="650" mass="71620">MARPKAEKDDKKVNTKKRKSIKDQNSEPNRNTTPKPKKTRKTCVEKIAMSKQLSEKLASKSRTRSNSKSTQPRVCPNGKPMPSLAELERMFDDSDGDEETPSTSTAPQDRCKTPEVPICISEEKLTSPTTLKVLSEKVMEIISKNILPDDAPPPPVVPPKKRKKPDQPYIVGCKDRHQIANWRSSVAIGTSFEKFGIEEPKTNTDSEDDCPVKRSKRSANGQSISKSIFNPKSEEIAAMWKKYENVDLQSDNSGDSNKTVTYCNSPSPNTKLRSFSPLPSTSKDNDTFIQNDMRYHESLMEDNSVTNVPENDVEVIDVPCETIIVDDEISNTNSNEQGPKSDIIEIKHSPPPPSPDVFEDDMYSSIIIDVDQTYNDTDCEIIDVDDVIAENKSIIEKYKKSNDDVVTLVEPNTTKIEKVDTSESKDCTVTNTKRNSIEGIVTDFFRNQKPKGVGNSCSAINSKPIETIDLSNSADQNLFKGVINTVVALAQSIGNAFLQRQNGNVIDTIELDDSTRLDDSVSVVPTSISDNSLSVQNMPPDNSVILVNSVLDDNVHTNNITPQKRGRPKKTRAVAASSAPPQPASPNTPVRNIGDCPICMENLSNRTVASTICGHIFCMPCIQAATKTGGKKCPTCRKALRGAGFHQLFL</sequence>
<feature type="region of interest" description="Disordered" evidence="5">
    <location>
        <begin position="1"/>
        <end position="115"/>
    </location>
</feature>
<evidence type="ECO:0000256" key="3">
    <source>
        <dbReference type="ARBA" id="ARBA00022833"/>
    </source>
</evidence>
<feature type="region of interest" description="Disordered" evidence="5">
    <location>
        <begin position="249"/>
        <end position="284"/>
    </location>
</feature>
<dbReference type="Pfam" id="PF13639">
    <property type="entry name" value="zf-RING_2"/>
    <property type="match status" value="1"/>
</dbReference>
<dbReference type="PROSITE" id="PS00518">
    <property type="entry name" value="ZF_RING_1"/>
    <property type="match status" value="1"/>
</dbReference>
<name>A0ABQ7QFM1_PLUXY</name>
<dbReference type="EMBL" id="JAHIBW010000015">
    <property type="protein sequence ID" value="KAG7303982.1"/>
    <property type="molecule type" value="Genomic_DNA"/>
</dbReference>
<feature type="region of interest" description="Disordered" evidence="5">
    <location>
        <begin position="198"/>
        <end position="221"/>
    </location>
</feature>
<feature type="region of interest" description="Disordered" evidence="5">
    <location>
        <begin position="145"/>
        <end position="168"/>
    </location>
</feature>
<keyword evidence="8" id="KW-1185">Reference proteome</keyword>
<dbReference type="Proteomes" id="UP000823941">
    <property type="component" value="Chromosome 15"/>
</dbReference>
<keyword evidence="2 4" id="KW-0863">Zinc-finger</keyword>
<reference evidence="7 8" key="1">
    <citation type="submission" date="2021-06" db="EMBL/GenBank/DDBJ databases">
        <title>A haploid diamondback moth (Plutella xylostella L.) genome assembly resolves 31 chromosomes and identifies a diamide resistance mutation.</title>
        <authorList>
            <person name="Ward C.M."/>
            <person name="Perry K.D."/>
            <person name="Baker G."/>
            <person name="Powis K."/>
            <person name="Heckel D.G."/>
            <person name="Baxter S.W."/>
        </authorList>
    </citation>
    <scope>NUCLEOTIDE SEQUENCE [LARGE SCALE GENOMIC DNA]</scope>
    <source>
        <strain evidence="7 8">LV</strain>
        <tissue evidence="7">Single pupa</tissue>
    </source>
</reference>
<feature type="compositionally biased region" description="Basic and acidic residues" evidence="5">
    <location>
        <begin position="1"/>
        <end position="13"/>
    </location>
</feature>
<feature type="domain" description="RING-type" evidence="6">
    <location>
        <begin position="596"/>
        <end position="637"/>
    </location>
</feature>
<keyword evidence="3" id="KW-0862">Zinc</keyword>
<dbReference type="InterPro" id="IPR001841">
    <property type="entry name" value="Znf_RING"/>
</dbReference>
<dbReference type="InterPro" id="IPR013083">
    <property type="entry name" value="Znf_RING/FYVE/PHD"/>
</dbReference>
<dbReference type="SMART" id="SM00184">
    <property type="entry name" value="RING"/>
    <property type="match status" value="1"/>
</dbReference>
<protein>
    <recommendedName>
        <fullName evidence="6">RING-type domain-containing protein</fullName>
    </recommendedName>
</protein>
<dbReference type="Gene3D" id="3.30.40.10">
    <property type="entry name" value="Zinc/RING finger domain, C3HC4 (zinc finger)"/>
    <property type="match status" value="1"/>
</dbReference>
<evidence type="ECO:0000256" key="4">
    <source>
        <dbReference type="PROSITE-ProRule" id="PRU00175"/>
    </source>
</evidence>
<evidence type="ECO:0000256" key="5">
    <source>
        <dbReference type="SAM" id="MobiDB-lite"/>
    </source>
</evidence>
<keyword evidence="1" id="KW-0479">Metal-binding</keyword>
<feature type="region of interest" description="Disordered" evidence="5">
    <location>
        <begin position="330"/>
        <end position="354"/>
    </location>
</feature>
<comment type="caution">
    <text evidence="7">The sequence shown here is derived from an EMBL/GenBank/DDBJ whole genome shotgun (WGS) entry which is preliminary data.</text>
</comment>
<dbReference type="InterPro" id="IPR017907">
    <property type="entry name" value="Znf_RING_CS"/>
</dbReference>
<gene>
    <name evidence="7" type="ORF">JYU34_010903</name>
</gene>
<dbReference type="SUPFAM" id="SSF57850">
    <property type="entry name" value="RING/U-box"/>
    <property type="match status" value="1"/>
</dbReference>